<dbReference type="InterPro" id="IPR036453">
    <property type="entry name" value="GluRdtase_dimer_dom_sf"/>
</dbReference>
<feature type="active site" description="Nucleophile" evidence="9 10">
    <location>
        <position position="49"/>
    </location>
</feature>
<dbReference type="NCBIfam" id="TIGR01035">
    <property type="entry name" value="hemA"/>
    <property type="match status" value="1"/>
</dbReference>
<dbReference type="InterPro" id="IPR015896">
    <property type="entry name" value="4pyrrol_synth_GluRdtase_dimer"/>
</dbReference>
<evidence type="ECO:0000259" key="16">
    <source>
        <dbReference type="Pfam" id="PF01488"/>
    </source>
</evidence>
<dbReference type="Proteomes" id="UP000049127">
    <property type="component" value="Unassembled WGS sequence"/>
</dbReference>
<evidence type="ECO:0000256" key="2">
    <source>
        <dbReference type="ARBA" id="ARBA00005916"/>
    </source>
</evidence>
<feature type="binding site" evidence="9 11">
    <location>
        <begin position="48"/>
        <end position="51"/>
    </location>
    <ligand>
        <name>substrate</name>
    </ligand>
</feature>
<dbReference type="Pfam" id="PF05201">
    <property type="entry name" value="GlutR_N"/>
    <property type="match status" value="1"/>
</dbReference>
<comment type="pathway">
    <text evidence="1 9 14">Porphyrin-containing compound metabolism; protoporphyrin-IX biosynthesis; 5-aminolevulinate from L-glutamyl-tRNA(Glu): step 1/2.</text>
</comment>
<evidence type="ECO:0000256" key="6">
    <source>
        <dbReference type="ARBA" id="ARBA00023244"/>
    </source>
</evidence>
<dbReference type="Pfam" id="PF00745">
    <property type="entry name" value="GlutR_dimer"/>
    <property type="match status" value="1"/>
</dbReference>
<comment type="domain">
    <text evidence="9">Possesses an unusual extended V-shaped dimeric structure with each monomer consisting of three distinct domains arranged along a curved 'spinal' alpha-helix. The N-terminal catalytic domain specifically recognizes the glutamate moiety of the substrate. The second domain is the NADPH-binding domain, and the third C-terminal domain is responsible for dimerization.</text>
</comment>
<dbReference type="EC" id="1.2.1.70" evidence="3 9"/>
<dbReference type="PROSITE" id="PS00747">
    <property type="entry name" value="GLUTR"/>
    <property type="match status" value="1"/>
</dbReference>
<evidence type="ECO:0000256" key="1">
    <source>
        <dbReference type="ARBA" id="ARBA00005059"/>
    </source>
</evidence>
<organism evidence="18 19">
    <name type="scientific">Paraclostridium sordellii</name>
    <name type="common">Clostridium sordellii</name>
    <dbReference type="NCBI Taxonomy" id="1505"/>
    <lineage>
        <taxon>Bacteria</taxon>
        <taxon>Bacillati</taxon>
        <taxon>Bacillota</taxon>
        <taxon>Clostridia</taxon>
        <taxon>Peptostreptococcales</taxon>
        <taxon>Peptostreptococcaceae</taxon>
        <taxon>Paraclostridium</taxon>
    </lineage>
</organism>
<feature type="binding site" evidence="9 12">
    <location>
        <begin position="186"/>
        <end position="191"/>
    </location>
    <ligand>
        <name>NADP(+)</name>
        <dbReference type="ChEBI" id="CHEBI:58349"/>
    </ligand>
</feature>
<dbReference type="InterPro" id="IPR000343">
    <property type="entry name" value="4pyrrol_synth_GluRdtase"/>
</dbReference>
<feature type="domain" description="Quinate/shikimate 5-dehydrogenase/glutamyl-tRNA reductase" evidence="16">
    <location>
        <begin position="171"/>
        <end position="299"/>
    </location>
</feature>
<dbReference type="GO" id="GO:0019353">
    <property type="term" value="P:protoporphyrinogen IX biosynthetic process from glutamate"/>
    <property type="evidence" value="ECO:0007669"/>
    <property type="project" value="TreeGrafter"/>
</dbReference>
<dbReference type="SUPFAM" id="SSF69742">
    <property type="entry name" value="Glutamyl tRNA-reductase catalytic, N-terminal domain"/>
    <property type="match status" value="1"/>
</dbReference>
<evidence type="ECO:0000256" key="4">
    <source>
        <dbReference type="ARBA" id="ARBA00022857"/>
    </source>
</evidence>
<dbReference type="PANTHER" id="PTHR43013:SF1">
    <property type="entry name" value="GLUTAMYL-TRNA REDUCTASE"/>
    <property type="match status" value="1"/>
</dbReference>
<dbReference type="SUPFAM" id="SSF51735">
    <property type="entry name" value="NAD(P)-binding Rossmann-fold domains"/>
    <property type="match status" value="1"/>
</dbReference>
<sequence>MNFAVVGVNHNDTPIHIRENVSFTDTQKIEGINFLLDNGISEVVVLSTCNRSEIYIYSDDILKKIEIVKDFYEDFFNVDNIKKYLFCKTGQDAIEHVFRVSAGLDSIVLGEDQILGQVKDAHEFSKQLGASKKVFNKLFREAITASKDIKTTTKISHQPISISYIGIKCLKDRLGSLEGKNALVIGIGKMSKLAMKHLEEEKLNSIYVTNRSYEKLQDIQDEYKNLIPIKYEERYSVLEKVDVVISATASPHTVIKKENMPNLSNTLIMMDIALPRDIDKNIDTLENIEVYDIDDLKKISDKNDKKRRELACTGELLIDEKIDEFNDWLETIKIDPTIQSLNDKCTDIREDTLDYIYRKLDLNCKEKKIIDKMLTSALKRLIREPILNLKQIKDSGKQEEYIKIVEELFDL</sequence>
<evidence type="ECO:0000256" key="5">
    <source>
        <dbReference type="ARBA" id="ARBA00023002"/>
    </source>
</evidence>
<evidence type="ECO:0000256" key="8">
    <source>
        <dbReference type="ARBA" id="ARBA00068659"/>
    </source>
</evidence>
<comment type="catalytic activity">
    <reaction evidence="7 9 14">
        <text>(S)-4-amino-5-oxopentanoate + tRNA(Glu) + NADP(+) = L-glutamyl-tRNA(Glu) + NADPH + H(+)</text>
        <dbReference type="Rhea" id="RHEA:12344"/>
        <dbReference type="Rhea" id="RHEA-COMP:9663"/>
        <dbReference type="Rhea" id="RHEA-COMP:9680"/>
        <dbReference type="ChEBI" id="CHEBI:15378"/>
        <dbReference type="ChEBI" id="CHEBI:57501"/>
        <dbReference type="ChEBI" id="CHEBI:57783"/>
        <dbReference type="ChEBI" id="CHEBI:58349"/>
        <dbReference type="ChEBI" id="CHEBI:78442"/>
        <dbReference type="ChEBI" id="CHEBI:78520"/>
        <dbReference type="EC" id="1.2.1.70"/>
    </reaction>
</comment>
<evidence type="ECO:0000256" key="7">
    <source>
        <dbReference type="ARBA" id="ARBA00047464"/>
    </source>
</evidence>
<dbReference type="Gene3D" id="3.40.50.720">
    <property type="entry name" value="NAD(P)-binding Rossmann-like Domain"/>
    <property type="match status" value="1"/>
</dbReference>
<dbReference type="InterPro" id="IPR036291">
    <property type="entry name" value="NAD(P)-bd_dom_sf"/>
</dbReference>
<comment type="function">
    <text evidence="9">Catalyzes the NADPH-dependent reduction of glutamyl-tRNA(Glu) to glutamate 1-semialdehyde (GSA).</text>
</comment>
<dbReference type="CDD" id="cd05213">
    <property type="entry name" value="NAD_bind_Glutamyl_tRNA_reduct"/>
    <property type="match status" value="1"/>
</dbReference>
<evidence type="ECO:0000256" key="9">
    <source>
        <dbReference type="HAMAP-Rule" id="MF_00087"/>
    </source>
</evidence>
<evidence type="ECO:0000259" key="17">
    <source>
        <dbReference type="Pfam" id="PF05201"/>
    </source>
</evidence>
<evidence type="ECO:0000256" key="11">
    <source>
        <dbReference type="PIRSR" id="PIRSR000445-2"/>
    </source>
</evidence>
<dbReference type="EMBL" id="CEKZ01000002">
    <property type="protein sequence ID" value="CEQ02081.1"/>
    <property type="molecule type" value="Genomic_DNA"/>
</dbReference>
<dbReference type="GO" id="GO:0008883">
    <property type="term" value="F:glutamyl-tRNA reductase activity"/>
    <property type="evidence" value="ECO:0007669"/>
    <property type="project" value="UniProtKB-UniRule"/>
</dbReference>
<dbReference type="FunFam" id="3.40.50.720:FF:000031">
    <property type="entry name" value="Glutamyl-tRNA reductase"/>
    <property type="match status" value="1"/>
</dbReference>
<dbReference type="UniPathway" id="UPA00251">
    <property type="reaction ID" value="UER00316"/>
</dbReference>
<feature type="site" description="Important for activity" evidence="9 13">
    <location>
        <position position="96"/>
    </location>
</feature>
<dbReference type="Gene3D" id="3.30.460.30">
    <property type="entry name" value="Glutamyl-tRNA reductase, N-terminal domain"/>
    <property type="match status" value="1"/>
</dbReference>
<comment type="similarity">
    <text evidence="2 9 14">Belongs to the glutamyl-tRNA reductase family.</text>
</comment>
<protein>
    <recommendedName>
        <fullName evidence="8 9">Glutamyl-tRNA reductase</fullName>
        <shortName evidence="9">GluTR</shortName>
        <ecNumber evidence="3 9">1.2.1.70</ecNumber>
    </recommendedName>
</protein>
<comment type="miscellaneous">
    <text evidence="9">During catalysis, the active site Cys acts as a nucleophile attacking the alpha-carbonyl group of tRNA-bound glutamate with the formation of a thioester intermediate between enzyme and glutamate, and the concomitant release of tRNA(Glu). The thioester intermediate is finally reduced by direct hydride transfer from NADPH, to form the product GSA.</text>
</comment>
<evidence type="ECO:0000313" key="18">
    <source>
        <dbReference type="EMBL" id="CEQ02081.1"/>
    </source>
</evidence>
<dbReference type="Pfam" id="PF01488">
    <property type="entry name" value="Shikimate_DH"/>
    <property type="match status" value="1"/>
</dbReference>
<dbReference type="OrthoDB" id="110209at2"/>
<reference evidence="18 19" key="1">
    <citation type="submission" date="2015-01" db="EMBL/GenBank/DDBJ databases">
        <authorList>
            <person name="Aslett A.Martin."/>
            <person name="De Silva Nishadi"/>
        </authorList>
    </citation>
    <scope>NUCLEOTIDE SEQUENCE [LARGE SCALE GENOMIC DNA]</scope>
    <source>
        <strain evidence="18 19">R28058</strain>
    </source>
</reference>
<evidence type="ECO:0000256" key="14">
    <source>
        <dbReference type="RuleBase" id="RU000584"/>
    </source>
</evidence>
<keyword evidence="6 9" id="KW-0627">Porphyrin biosynthesis</keyword>
<dbReference type="InterPro" id="IPR018214">
    <property type="entry name" value="GluRdtase_CS"/>
</dbReference>
<feature type="domain" description="Tetrapyrrole biosynthesis glutamyl-tRNA reductase dimerisation" evidence="15">
    <location>
        <begin position="316"/>
        <end position="411"/>
    </location>
</feature>
<accession>A0A0C7G7Q4</accession>
<dbReference type="GO" id="GO:0050661">
    <property type="term" value="F:NADP binding"/>
    <property type="evidence" value="ECO:0007669"/>
    <property type="project" value="InterPro"/>
</dbReference>
<feature type="domain" description="Glutamyl-tRNA reductase N-terminal" evidence="17">
    <location>
        <begin position="6"/>
        <end position="153"/>
    </location>
</feature>
<evidence type="ECO:0000256" key="12">
    <source>
        <dbReference type="PIRSR" id="PIRSR000445-3"/>
    </source>
</evidence>
<keyword evidence="5 9" id="KW-0560">Oxidoreductase</keyword>
<dbReference type="PANTHER" id="PTHR43013">
    <property type="entry name" value="GLUTAMYL-TRNA REDUCTASE"/>
    <property type="match status" value="1"/>
</dbReference>
<evidence type="ECO:0000256" key="3">
    <source>
        <dbReference type="ARBA" id="ARBA00012970"/>
    </source>
</evidence>
<feature type="binding site" evidence="9 11">
    <location>
        <position position="117"/>
    </location>
    <ligand>
        <name>substrate</name>
    </ligand>
</feature>
<evidence type="ECO:0000313" key="19">
    <source>
        <dbReference type="Proteomes" id="UP000049127"/>
    </source>
</evidence>
<keyword evidence="4 9" id="KW-0521">NADP</keyword>
<feature type="binding site" evidence="9 11">
    <location>
        <position position="106"/>
    </location>
    <ligand>
        <name>substrate</name>
    </ligand>
</feature>
<evidence type="ECO:0000256" key="13">
    <source>
        <dbReference type="PIRSR" id="PIRSR000445-4"/>
    </source>
</evidence>
<gene>
    <name evidence="9 18" type="primary">hemA</name>
    <name evidence="18" type="ORF">R28058_34141</name>
</gene>
<dbReference type="InterPro" id="IPR036343">
    <property type="entry name" value="GluRdtase_N_sf"/>
</dbReference>
<comment type="subunit">
    <text evidence="9">Homodimer.</text>
</comment>
<dbReference type="InterPro" id="IPR015895">
    <property type="entry name" value="4pyrrol_synth_GluRdtase_N"/>
</dbReference>
<proteinExistence type="inferred from homology"/>
<dbReference type="RefSeq" id="WP_055341090.1">
    <property type="nucleotide sequence ID" value="NZ_CDNI01000004.1"/>
</dbReference>
<feature type="binding site" evidence="9 11">
    <location>
        <begin position="111"/>
        <end position="113"/>
    </location>
    <ligand>
        <name>substrate</name>
    </ligand>
</feature>
<dbReference type="HAMAP" id="MF_00087">
    <property type="entry name" value="Glu_tRNA_reductase"/>
    <property type="match status" value="1"/>
</dbReference>
<dbReference type="SUPFAM" id="SSF69075">
    <property type="entry name" value="Glutamyl tRNA-reductase dimerization domain"/>
    <property type="match status" value="1"/>
</dbReference>
<evidence type="ECO:0000259" key="15">
    <source>
        <dbReference type="Pfam" id="PF00745"/>
    </source>
</evidence>
<dbReference type="FunFam" id="3.30.460.30:FF:000001">
    <property type="entry name" value="Glutamyl-tRNA reductase"/>
    <property type="match status" value="1"/>
</dbReference>
<dbReference type="PIRSF" id="PIRSF000445">
    <property type="entry name" value="4pyrrol_synth_GluRdtase"/>
    <property type="match status" value="1"/>
</dbReference>
<evidence type="ECO:0000256" key="10">
    <source>
        <dbReference type="PIRSR" id="PIRSR000445-1"/>
    </source>
</evidence>
<dbReference type="InterPro" id="IPR006151">
    <property type="entry name" value="Shikm_DH/Glu-tRNA_Rdtase"/>
</dbReference>
<name>A0A0C7G7Q4_PARSO</name>
<dbReference type="AlphaFoldDB" id="A0A0C7G7Q4"/>